<evidence type="ECO:0000256" key="9">
    <source>
        <dbReference type="NCBIfam" id="TIGR03303"/>
    </source>
</evidence>
<proteinExistence type="inferred from homology"/>
<protein>
    <recommendedName>
        <fullName evidence="8 9">Outer membrane protein assembly factor BamA</fullName>
    </recommendedName>
</protein>
<dbReference type="InterPro" id="IPR010827">
    <property type="entry name" value="BamA/TamA_POTRA"/>
</dbReference>
<comment type="function">
    <text evidence="8">Part of the outer membrane protein assembly complex, which is involved in assembly and insertion of beta-barrel proteins into the outer membrane.</text>
</comment>
<comment type="subcellular location">
    <subcellularLocation>
        <location evidence="8">Cell outer membrane</location>
    </subcellularLocation>
    <subcellularLocation>
        <location evidence="1">Membrane</location>
    </subcellularLocation>
</comment>
<dbReference type="Pfam" id="PF07244">
    <property type="entry name" value="POTRA"/>
    <property type="match status" value="5"/>
</dbReference>
<accession>A0ABU9T521</accession>
<dbReference type="NCBIfam" id="TIGR03303">
    <property type="entry name" value="OM_YaeT"/>
    <property type="match status" value="1"/>
</dbReference>
<keyword evidence="3 8" id="KW-0812">Transmembrane</keyword>
<gene>
    <name evidence="8 11" type="primary">bamA</name>
    <name evidence="11" type="ORF">WNY59_04470</name>
</gene>
<evidence type="ECO:0000256" key="5">
    <source>
        <dbReference type="ARBA" id="ARBA00022737"/>
    </source>
</evidence>
<evidence type="ECO:0000313" key="12">
    <source>
        <dbReference type="Proteomes" id="UP001477870"/>
    </source>
</evidence>
<keyword evidence="5 8" id="KW-0677">Repeat</keyword>
<comment type="subunit">
    <text evidence="8">Part of the Bam complex.</text>
</comment>
<feature type="domain" description="POTRA" evidence="10">
    <location>
        <begin position="187"/>
        <end position="275"/>
    </location>
</feature>
<feature type="domain" description="POTRA" evidence="10">
    <location>
        <begin position="107"/>
        <end position="184"/>
    </location>
</feature>
<feature type="domain" description="POTRA" evidence="10">
    <location>
        <begin position="360"/>
        <end position="431"/>
    </location>
</feature>
<evidence type="ECO:0000256" key="6">
    <source>
        <dbReference type="ARBA" id="ARBA00023136"/>
    </source>
</evidence>
<dbReference type="PANTHER" id="PTHR12815:SF23">
    <property type="entry name" value="OUTER MEMBRANE PROTEIN ASSEMBLY FACTOR BAMA"/>
    <property type="match status" value="1"/>
</dbReference>
<dbReference type="InterPro" id="IPR023707">
    <property type="entry name" value="OM_assembly_BamA"/>
</dbReference>
<organism evidence="11 12">
    <name type="scientific">Ahrensia kielensis</name>
    <dbReference type="NCBI Taxonomy" id="76980"/>
    <lineage>
        <taxon>Bacteria</taxon>
        <taxon>Pseudomonadati</taxon>
        <taxon>Pseudomonadota</taxon>
        <taxon>Alphaproteobacteria</taxon>
        <taxon>Hyphomicrobiales</taxon>
        <taxon>Ahrensiaceae</taxon>
        <taxon>Ahrensia</taxon>
    </lineage>
</organism>
<dbReference type="HAMAP" id="MF_01430">
    <property type="entry name" value="OM_assembly_BamA"/>
    <property type="match status" value="1"/>
</dbReference>
<reference evidence="11 12" key="1">
    <citation type="submission" date="2024-03" db="EMBL/GenBank/DDBJ databases">
        <title>Community enrichment and isolation of bacterial strains for fucoidan degradation.</title>
        <authorList>
            <person name="Sichert A."/>
        </authorList>
    </citation>
    <scope>NUCLEOTIDE SEQUENCE [LARGE SCALE GENOMIC DNA]</scope>
    <source>
        <strain evidence="11 12">AS62</strain>
    </source>
</reference>
<dbReference type="PROSITE" id="PS51779">
    <property type="entry name" value="POTRA"/>
    <property type="match status" value="4"/>
</dbReference>
<keyword evidence="4 8" id="KW-0732">Signal</keyword>
<dbReference type="Proteomes" id="UP001477870">
    <property type="component" value="Unassembled WGS sequence"/>
</dbReference>
<dbReference type="Pfam" id="PF01103">
    <property type="entry name" value="Omp85"/>
    <property type="match status" value="1"/>
</dbReference>
<evidence type="ECO:0000256" key="3">
    <source>
        <dbReference type="ARBA" id="ARBA00022692"/>
    </source>
</evidence>
<feature type="domain" description="POTRA" evidence="10">
    <location>
        <begin position="39"/>
        <end position="106"/>
    </location>
</feature>
<dbReference type="InterPro" id="IPR000184">
    <property type="entry name" value="Bac_surfAg_D15"/>
</dbReference>
<keyword evidence="12" id="KW-1185">Reference proteome</keyword>
<dbReference type="InterPro" id="IPR039910">
    <property type="entry name" value="D15-like"/>
</dbReference>
<sequence length="778" mass="84797">MRAARKLLNAASIFALSVTPAVGGAILLQAVSVSAAQAAVVRSISVSGNQRVADATIADFVGYKSGKNFSGSEIDSAVKALFRTGLFSDVSVKTSGSTLVINVAEYGTVNQVLFQGNRKLKDDRLSAVVRLRSRERFDQETLDADVDAIVEAYSRTGRSDVEVNASVVDLGENRVNVVFQISEGGKTKISQVNFVGNNAFGDRRLQGIISIKKTNFMSWFTRTDVYDDQRLAADEEQLRRFYFNRGYADFRVISSSANVDPETGNIAINFEVDEGERYAFGNIDIDSTVSGVDPEELKRSVETRDGKTYSAKDVEDTLIAMSEKLAAKGFPFAEVTPVGNRNFENNTIDVSYIVDQGQRAYVERIEIIGNTTTRDYVIRREFDLSEGDAFNQILIRRAQKRLEALDFFQRVEITTRPGSQPDRVVIVVQVADKPTGEFGIGVGYSTSSDSDGGVNFEGSISQRNFQGRGQAIRLAVGGGVDTRTYNVSFTEPYFLGYRMSATFRAFRSTNSYDDEGYDSATNGGSVSFGLPITDNFSANFGYSFSQDEYTVTDAGLLPAAINTEINLGRNPYTRSAINYGFVYNSIDNRQDPHEGIYVTVDQQIAGLGGDARYIKTTADARYYKTLSEEADIVGFLRAGGGNITGLGQDVRYFDSLRMGPSRLRGFANNGIGPVDAAGNHLGGTNYLNFTAEAQFPLPAIPRDLGLKGAVFADAGTVFGSDLAGVQAGSDDMKFRTSAGISLIWQSPFAPLRVDYAFPISKEDSDDVQQFNFSVSSAF</sequence>
<dbReference type="PIRSF" id="PIRSF006076">
    <property type="entry name" value="OM_assembly_OMP85"/>
    <property type="match status" value="1"/>
</dbReference>
<evidence type="ECO:0000256" key="4">
    <source>
        <dbReference type="ARBA" id="ARBA00022729"/>
    </source>
</evidence>
<evidence type="ECO:0000256" key="7">
    <source>
        <dbReference type="ARBA" id="ARBA00023237"/>
    </source>
</evidence>
<dbReference type="Gene3D" id="2.40.160.50">
    <property type="entry name" value="membrane protein fhac: a member of the omp85/tpsb transporter family"/>
    <property type="match status" value="1"/>
</dbReference>
<evidence type="ECO:0000256" key="1">
    <source>
        <dbReference type="ARBA" id="ARBA00004370"/>
    </source>
</evidence>
<keyword evidence="2 8" id="KW-1134">Transmembrane beta strand</keyword>
<keyword evidence="6 8" id="KW-0472">Membrane</keyword>
<dbReference type="EMBL" id="JBBMQO010000002">
    <property type="protein sequence ID" value="MEM5500838.1"/>
    <property type="molecule type" value="Genomic_DNA"/>
</dbReference>
<dbReference type="Gene3D" id="3.10.20.310">
    <property type="entry name" value="membrane protein fhac"/>
    <property type="match status" value="5"/>
</dbReference>
<dbReference type="PANTHER" id="PTHR12815">
    <property type="entry name" value="SORTING AND ASSEMBLY MACHINERY SAMM50 PROTEIN FAMILY MEMBER"/>
    <property type="match status" value="1"/>
</dbReference>
<evidence type="ECO:0000313" key="11">
    <source>
        <dbReference type="EMBL" id="MEM5500838.1"/>
    </source>
</evidence>
<comment type="similarity">
    <text evidence="8">Belongs to the BamA family.</text>
</comment>
<keyword evidence="7 8" id="KW-0998">Cell outer membrane</keyword>
<name>A0ABU9T521_9HYPH</name>
<evidence type="ECO:0000256" key="8">
    <source>
        <dbReference type="HAMAP-Rule" id="MF_01430"/>
    </source>
</evidence>
<evidence type="ECO:0000256" key="2">
    <source>
        <dbReference type="ARBA" id="ARBA00022452"/>
    </source>
</evidence>
<evidence type="ECO:0000259" key="10">
    <source>
        <dbReference type="PROSITE" id="PS51779"/>
    </source>
</evidence>
<dbReference type="RefSeq" id="WP_342847181.1">
    <property type="nucleotide sequence ID" value="NZ_JBBMQO010000002.1"/>
</dbReference>
<comment type="caution">
    <text evidence="11">The sequence shown here is derived from an EMBL/GenBank/DDBJ whole genome shotgun (WGS) entry which is preliminary data.</text>
</comment>
<dbReference type="InterPro" id="IPR034746">
    <property type="entry name" value="POTRA"/>
</dbReference>